<sequence length="60" mass="6855">MAWGKSNKARSDAERDMRREGFIKKKCPPHDTEEIYSNVLPGFVNVTCKDCGKVVDLRRA</sequence>
<proteinExistence type="predicted"/>
<protein>
    <submittedName>
        <fullName evidence="1">Uncharacterized protein</fullName>
    </submittedName>
</protein>
<dbReference type="Proteomes" id="UP000295444">
    <property type="component" value="Unassembled WGS sequence"/>
</dbReference>
<comment type="caution">
    <text evidence="1">The sequence shown here is derived from an EMBL/GenBank/DDBJ whole genome shotgun (WGS) entry which is preliminary data.</text>
</comment>
<name>A0A4R6RXV5_LABRH</name>
<dbReference type="EMBL" id="SNXZ01000008">
    <property type="protein sequence ID" value="TDP91833.1"/>
    <property type="molecule type" value="Genomic_DNA"/>
</dbReference>
<keyword evidence="2" id="KW-1185">Reference proteome</keyword>
<accession>A0A4R6RXV5</accession>
<dbReference type="AlphaFoldDB" id="A0A4R6RXV5"/>
<organism evidence="1 2">
    <name type="scientific">Labedaea rhizosphaerae</name>
    <dbReference type="NCBI Taxonomy" id="598644"/>
    <lineage>
        <taxon>Bacteria</taxon>
        <taxon>Bacillati</taxon>
        <taxon>Actinomycetota</taxon>
        <taxon>Actinomycetes</taxon>
        <taxon>Pseudonocardiales</taxon>
        <taxon>Pseudonocardiaceae</taxon>
        <taxon>Labedaea</taxon>
    </lineage>
</organism>
<evidence type="ECO:0000313" key="2">
    <source>
        <dbReference type="Proteomes" id="UP000295444"/>
    </source>
</evidence>
<gene>
    <name evidence="1" type="ORF">EV186_10842</name>
</gene>
<reference evidence="1 2" key="1">
    <citation type="submission" date="2019-03" db="EMBL/GenBank/DDBJ databases">
        <title>Genomic Encyclopedia of Type Strains, Phase IV (KMG-IV): sequencing the most valuable type-strain genomes for metagenomic binning, comparative biology and taxonomic classification.</title>
        <authorList>
            <person name="Goeker M."/>
        </authorList>
    </citation>
    <scope>NUCLEOTIDE SEQUENCE [LARGE SCALE GENOMIC DNA]</scope>
    <source>
        <strain evidence="1 2">DSM 45361</strain>
    </source>
</reference>
<evidence type="ECO:0000313" key="1">
    <source>
        <dbReference type="EMBL" id="TDP91833.1"/>
    </source>
</evidence>